<dbReference type="AlphaFoldDB" id="A0A4Y4D283"/>
<name>A0A4Y4D283_KOCVA</name>
<gene>
    <name evidence="1" type="ORF">KVA01_06270</name>
</gene>
<evidence type="ECO:0000313" key="2">
    <source>
        <dbReference type="Proteomes" id="UP000315730"/>
    </source>
</evidence>
<dbReference type="Proteomes" id="UP000315730">
    <property type="component" value="Unassembled WGS sequence"/>
</dbReference>
<accession>A0A4Y4D283</accession>
<evidence type="ECO:0008006" key="3">
    <source>
        <dbReference type="Google" id="ProtNLM"/>
    </source>
</evidence>
<dbReference type="OrthoDB" id="3268233at2"/>
<dbReference type="RefSeq" id="WP_082810198.1">
    <property type="nucleotide sequence ID" value="NZ_BJNW01000004.1"/>
</dbReference>
<dbReference type="EMBL" id="BJNW01000004">
    <property type="protein sequence ID" value="GEC98472.1"/>
    <property type="molecule type" value="Genomic_DNA"/>
</dbReference>
<comment type="caution">
    <text evidence="1">The sequence shown here is derived from an EMBL/GenBank/DDBJ whole genome shotgun (WGS) entry which is preliminary data.</text>
</comment>
<evidence type="ECO:0000313" key="1">
    <source>
        <dbReference type="EMBL" id="GEC98472.1"/>
    </source>
</evidence>
<proteinExistence type="predicted"/>
<organism evidence="1 2">
    <name type="scientific">Kocuria varians</name>
    <name type="common">Micrococcus varians</name>
    <dbReference type="NCBI Taxonomy" id="1272"/>
    <lineage>
        <taxon>Bacteria</taxon>
        <taxon>Bacillati</taxon>
        <taxon>Actinomycetota</taxon>
        <taxon>Actinomycetes</taxon>
        <taxon>Micrococcales</taxon>
        <taxon>Micrococcaceae</taxon>
        <taxon>Kocuria</taxon>
    </lineage>
</organism>
<reference evidence="1 2" key="1">
    <citation type="submission" date="2019-06" db="EMBL/GenBank/DDBJ databases">
        <title>Whole genome shotgun sequence of Kocuria varians NBRC 15358.</title>
        <authorList>
            <person name="Hosoyama A."/>
            <person name="Uohara A."/>
            <person name="Ohji S."/>
            <person name="Ichikawa N."/>
        </authorList>
    </citation>
    <scope>NUCLEOTIDE SEQUENCE [LARGE SCALE GENOMIC DNA]</scope>
    <source>
        <strain evidence="1 2">NBRC 15358</strain>
    </source>
</reference>
<dbReference type="STRING" id="1272.GCA_900014985_00399"/>
<sequence length="123" mass="13396">MAPPNNPLTGSIDVLGEPGAVAADLDPAHRERHRRRAVVEGVVVEVTITPVTQCPHFRALLKVPRVDSAVPCSLELLWNGQRTVPGVIAGTKLRCLGVVSFPDGIPTMYNPRYEIITPKKVQR</sequence>
<protein>
    <recommendedName>
        <fullName evidence="3">DNA-binding protein</fullName>
    </recommendedName>
</protein>
<keyword evidence="2" id="KW-1185">Reference proteome</keyword>